<sequence>MGRIKVDRSFIAGLSLDSGKIAMIAGKPGGGNIEVVALEKVPGGGIRQGKIINMEKALESITQAREELEKKLDISIDRAIVGITGEHIAGVSSKGFVGVDNPGLEIKKEDVEKALELARAISVPTGREVIYVHPNSFTVDEQKGIKEPVGMIGVRLEAQAYIVTAQSTVLRNIEKTLKLAGIKPLNLVFQPIAASLAVLGEDEMIQGTGVIDIGKETTSVAIWYEGELIHTAVIPIGGDHITSDIAIGLRISKSYAETLKIREGVASSKLVKSDEQVKIEDRRGKKSYLLEKKILAAIIEPRVEEILEFAHKEIMRSGLADRLAGGIFLVGGTSNLPGIVEVAEEIFNLPVSHGRPWGFIYEGKPVEDPSLASCLGLLRMAQLFPDEAGLDEGGSLAGIGGFIKKVWIFIKENF</sequence>
<reference evidence="10" key="1">
    <citation type="journal article" date="2020" name="mSystems">
        <title>Genome- and Community-Level Interaction Insights into Carbon Utilization and Element Cycling Functions of Hydrothermarchaeota in Hydrothermal Sediment.</title>
        <authorList>
            <person name="Zhou Z."/>
            <person name="Liu Y."/>
            <person name="Xu W."/>
            <person name="Pan J."/>
            <person name="Luo Z.H."/>
            <person name="Li M."/>
        </authorList>
    </citation>
    <scope>NUCLEOTIDE SEQUENCE [LARGE SCALE GENOMIC DNA]</scope>
    <source>
        <strain evidence="10">HyVt-237</strain>
    </source>
</reference>
<proteinExistence type="inferred from homology"/>
<dbReference type="EMBL" id="DRBW01000254">
    <property type="protein sequence ID" value="HDM90923.1"/>
    <property type="molecule type" value="Genomic_DNA"/>
</dbReference>
<dbReference type="AlphaFoldDB" id="A0A7C1BEX7"/>
<evidence type="ECO:0000256" key="5">
    <source>
        <dbReference type="ARBA" id="ARBA00023306"/>
    </source>
</evidence>
<evidence type="ECO:0000256" key="6">
    <source>
        <dbReference type="HAMAP-Rule" id="MF_02033"/>
    </source>
</evidence>
<evidence type="ECO:0000256" key="1">
    <source>
        <dbReference type="ARBA" id="ARBA00007381"/>
    </source>
</evidence>
<evidence type="ECO:0000256" key="8">
    <source>
        <dbReference type="SAM" id="Coils"/>
    </source>
</evidence>
<dbReference type="InterPro" id="IPR043129">
    <property type="entry name" value="ATPase_NBD"/>
</dbReference>
<dbReference type="GO" id="GO:0009898">
    <property type="term" value="C:cytoplasmic side of plasma membrane"/>
    <property type="evidence" value="ECO:0007669"/>
    <property type="project" value="UniProtKB-UniRule"/>
</dbReference>
<dbReference type="PANTHER" id="PTHR32432">
    <property type="entry name" value="CELL DIVISION PROTEIN FTSA-RELATED"/>
    <property type="match status" value="1"/>
</dbReference>
<evidence type="ECO:0000259" key="9">
    <source>
        <dbReference type="SMART" id="SM00842"/>
    </source>
</evidence>
<feature type="coiled-coil region" evidence="8">
    <location>
        <begin position="51"/>
        <end position="78"/>
    </location>
</feature>
<organism evidence="10">
    <name type="scientific">candidate division WOR-3 bacterium</name>
    <dbReference type="NCBI Taxonomy" id="2052148"/>
    <lineage>
        <taxon>Bacteria</taxon>
        <taxon>Bacteria division WOR-3</taxon>
    </lineage>
</organism>
<dbReference type="PANTHER" id="PTHR32432:SF4">
    <property type="entry name" value="CELL DIVISION PROTEIN FTSA"/>
    <property type="match status" value="1"/>
</dbReference>
<dbReference type="Proteomes" id="UP000885931">
    <property type="component" value="Unassembled WGS sequence"/>
</dbReference>
<dbReference type="Pfam" id="PF02491">
    <property type="entry name" value="SHS2_FTSA"/>
    <property type="match status" value="1"/>
</dbReference>
<dbReference type="InterPro" id="IPR050696">
    <property type="entry name" value="FtsA/MreB"/>
</dbReference>
<dbReference type="PROSITE" id="PS01036">
    <property type="entry name" value="HSP70_3"/>
    <property type="match status" value="1"/>
</dbReference>
<evidence type="ECO:0000313" key="10">
    <source>
        <dbReference type="EMBL" id="HDM90923.1"/>
    </source>
</evidence>
<accession>A0A7C1BEX7</accession>
<dbReference type="Gene3D" id="3.30.420.40">
    <property type="match status" value="1"/>
</dbReference>
<dbReference type="GO" id="GO:0032153">
    <property type="term" value="C:cell division site"/>
    <property type="evidence" value="ECO:0007669"/>
    <property type="project" value="UniProtKB-UniRule"/>
</dbReference>
<dbReference type="HAMAP" id="MF_02033">
    <property type="entry name" value="FtsA"/>
    <property type="match status" value="1"/>
</dbReference>
<comment type="function">
    <text evidence="6 7">Cell division protein that is involved in the assembly of the Z ring. May serve as a membrane anchor for the Z ring.</text>
</comment>
<comment type="caution">
    <text evidence="10">The sequence shown here is derived from an EMBL/GenBank/DDBJ whole genome shotgun (WGS) entry which is preliminary data.</text>
</comment>
<name>A0A7C1BEX7_UNCW3</name>
<gene>
    <name evidence="6 10" type="primary">ftsA</name>
    <name evidence="10" type="ORF">ENG67_06935</name>
</gene>
<comment type="subcellular location">
    <subcellularLocation>
        <location evidence="6">Cell membrane</location>
        <topology evidence="6">Peripheral membrane protein</topology>
        <orientation evidence="6">Cytoplasmic side</orientation>
    </subcellularLocation>
    <text evidence="6">Localizes to the Z ring in an FtsZ-dependent manner. Targeted to the membrane through a conserved C-terminal amphipathic helix.</text>
</comment>
<dbReference type="PIRSF" id="PIRSF003101">
    <property type="entry name" value="FtsA"/>
    <property type="match status" value="1"/>
</dbReference>
<comment type="similarity">
    <text evidence="1">Belongs to the heat shock protein 70 family.</text>
</comment>
<evidence type="ECO:0000256" key="3">
    <source>
        <dbReference type="ARBA" id="ARBA00022618"/>
    </source>
</evidence>
<keyword evidence="3 6" id="KW-0132">Cell division</keyword>
<dbReference type="InterPro" id="IPR018181">
    <property type="entry name" value="Heat_shock_70_CS"/>
</dbReference>
<dbReference type="GO" id="GO:0043093">
    <property type="term" value="P:FtsZ-dependent cytokinesis"/>
    <property type="evidence" value="ECO:0007669"/>
    <property type="project" value="UniProtKB-UniRule"/>
</dbReference>
<dbReference type="Pfam" id="PF14450">
    <property type="entry name" value="FtsA"/>
    <property type="match status" value="1"/>
</dbReference>
<evidence type="ECO:0000256" key="7">
    <source>
        <dbReference type="PIRNR" id="PIRNR003101"/>
    </source>
</evidence>
<dbReference type="CDD" id="cd24048">
    <property type="entry name" value="ASKHA_NBD_FtsA"/>
    <property type="match status" value="1"/>
</dbReference>
<evidence type="ECO:0000256" key="4">
    <source>
        <dbReference type="ARBA" id="ARBA00023136"/>
    </source>
</evidence>
<dbReference type="SMART" id="SM00842">
    <property type="entry name" value="FtsA"/>
    <property type="match status" value="1"/>
</dbReference>
<dbReference type="SUPFAM" id="SSF53067">
    <property type="entry name" value="Actin-like ATPase domain"/>
    <property type="match status" value="2"/>
</dbReference>
<keyword evidence="4 6" id="KW-0472">Membrane</keyword>
<evidence type="ECO:0000256" key="2">
    <source>
        <dbReference type="ARBA" id="ARBA00022475"/>
    </source>
</evidence>
<keyword evidence="5 6" id="KW-0131">Cell cycle</keyword>
<keyword evidence="2 6" id="KW-1003">Cell membrane</keyword>
<feature type="domain" description="SHS2" evidence="9">
    <location>
        <begin position="11"/>
        <end position="198"/>
    </location>
</feature>
<comment type="subunit">
    <text evidence="6">Self-interacts. Interacts with FtsZ.</text>
</comment>
<dbReference type="InterPro" id="IPR003494">
    <property type="entry name" value="SHS2_FtsA"/>
</dbReference>
<keyword evidence="8" id="KW-0175">Coiled coil</keyword>
<dbReference type="NCBIfam" id="TIGR01174">
    <property type="entry name" value="ftsA"/>
    <property type="match status" value="1"/>
</dbReference>
<protein>
    <recommendedName>
        <fullName evidence="6 7">Cell division protein FtsA</fullName>
    </recommendedName>
</protein>
<comment type="similarity">
    <text evidence="6 7">Belongs to the FtsA/MreB family.</text>
</comment>
<dbReference type="InterPro" id="IPR020823">
    <property type="entry name" value="Cell_div_FtsA"/>
</dbReference>